<dbReference type="EMBL" id="QRCT01000012">
    <property type="protein sequence ID" value="RDU24457.1"/>
    <property type="molecule type" value="Genomic_DNA"/>
</dbReference>
<dbReference type="RefSeq" id="WP_115480690.1">
    <property type="nucleotide sequence ID" value="NZ_QRCT01000012.1"/>
</dbReference>
<dbReference type="Proteomes" id="UP000255036">
    <property type="component" value="Unassembled WGS sequence"/>
</dbReference>
<protein>
    <submittedName>
        <fullName evidence="1">Uncharacterized protein</fullName>
    </submittedName>
</protein>
<organism evidence="1 2">
    <name type="scientific">Anaerosacchariphilus polymeriproducens</name>
    <dbReference type="NCBI Taxonomy" id="1812858"/>
    <lineage>
        <taxon>Bacteria</taxon>
        <taxon>Bacillati</taxon>
        <taxon>Bacillota</taxon>
        <taxon>Clostridia</taxon>
        <taxon>Lachnospirales</taxon>
        <taxon>Lachnospiraceae</taxon>
        <taxon>Anaerosacchariphilus</taxon>
    </lineage>
</organism>
<reference evidence="1 2" key="1">
    <citation type="submission" date="2018-07" db="EMBL/GenBank/DDBJ databases">
        <title>Anaerosacharophilus polymeroproducens gen. nov. sp. nov., an anaerobic bacterium isolated from salt field.</title>
        <authorList>
            <person name="Kim W."/>
            <person name="Yang S.-H."/>
            <person name="Oh J."/>
            <person name="Lee J.-H."/>
            <person name="Kwon K.K."/>
        </authorList>
    </citation>
    <scope>NUCLEOTIDE SEQUENCE [LARGE SCALE GENOMIC DNA]</scope>
    <source>
        <strain evidence="1 2">MCWD5</strain>
    </source>
</reference>
<keyword evidence="2" id="KW-1185">Reference proteome</keyword>
<proteinExistence type="predicted"/>
<comment type="caution">
    <text evidence="1">The sequence shown here is derived from an EMBL/GenBank/DDBJ whole genome shotgun (WGS) entry which is preliminary data.</text>
</comment>
<evidence type="ECO:0000313" key="1">
    <source>
        <dbReference type="EMBL" id="RDU24457.1"/>
    </source>
</evidence>
<name>A0A371AY26_9FIRM</name>
<accession>A0A371AY26</accession>
<sequence length="71" mass="8286">MKKNKGKERLQIELEAVSRRGITLWLGEELSNPEEIAEAHTIAEPGEYMRDYVQNKDGKITKIRFDKIKNQ</sequence>
<dbReference type="OrthoDB" id="1771153at2"/>
<dbReference type="AlphaFoldDB" id="A0A371AY26"/>
<evidence type="ECO:0000313" key="2">
    <source>
        <dbReference type="Proteomes" id="UP000255036"/>
    </source>
</evidence>
<gene>
    <name evidence="1" type="ORF">DWV06_02990</name>
</gene>